<proteinExistence type="inferred from homology"/>
<dbReference type="EMBL" id="JAPWTJ010000744">
    <property type="protein sequence ID" value="KAJ8975972.1"/>
    <property type="molecule type" value="Genomic_DNA"/>
</dbReference>
<evidence type="ECO:0000313" key="4">
    <source>
        <dbReference type="EMBL" id="KAJ8975972.1"/>
    </source>
</evidence>
<comment type="similarity">
    <text evidence="1">Belongs to the filamin family.</text>
</comment>
<accession>A0ABQ9JDG0</accession>
<dbReference type="PANTHER" id="PTHR38537:SF8">
    <property type="entry name" value="FILAMIN-A"/>
    <property type="match status" value="1"/>
</dbReference>
<dbReference type="InterPro" id="IPR044801">
    <property type="entry name" value="Filamin"/>
</dbReference>
<feature type="repeat" description="Filamin" evidence="3">
    <location>
        <begin position="17"/>
        <end position="44"/>
    </location>
</feature>
<evidence type="ECO:0008006" key="6">
    <source>
        <dbReference type="Google" id="ProtNLM"/>
    </source>
</evidence>
<evidence type="ECO:0000256" key="2">
    <source>
        <dbReference type="ARBA" id="ARBA00022737"/>
    </source>
</evidence>
<dbReference type="InterPro" id="IPR017868">
    <property type="entry name" value="Filamin/ABP280_repeat-like"/>
</dbReference>
<feature type="repeat" description="Filamin" evidence="3">
    <location>
        <begin position="270"/>
        <end position="364"/>
    </location>
</feature>
<comment type="caution">
    <text evidence="4">The sequence shown here is derived from an EMBL/GenBank/DDBJ whole genome shotgun (WGS) entry which is preliminary data.</text>
</comment>
<gene>
    <name evidence="4" type="ORF">NQ317_000676</name>
</gene>
<dbReference type="Pfam" id="PF00630">
    <property type="entry name" value="Filamin"/>
    <property type="match status" value="3"/>
</dbReference>
<dbReference type="InterPro" id="IPR013783">
    <property type="entry name" value="Ig-like_fold"/>
</dbReference>
<keyword evidence="2" id="KW-0677">Repeat</keyword>
<evidence type="ECO:0000256" key="3">
    <source>
        <dbReference type="PROSITE-ProRule" id="PRU00087"/>
    </source>
</evidence>
<keyword evidence="5" id="KW-1185">Reference proteome</keyword>
<dbReference type="Proteomes" id="UP001162164">
    <property type="component" value="Unassembled WGS sequence"/>
</dbReference>
<protein>
    <recommendedName>
        <fullName evidence="6">Filamin</fullName>
    </recommendedName>
</protein>
<name>A0ABQ9JDG0_9CUCU</name>
<evidence type="ECO:0000313" key="5">
    <source>
        <dbReference type="Proteomes" id="UP001162164"/>
    </source>
</evidence>
<organism evidence="4 5">
    <name type="scientific">Molorchus minor</name>
    <dbReference type="NCBI Taxonomy" id="1323400"/>
    <lineage>
        <taxon>Eukaryota</taxon>
        <taxon>Metazoa</taxon>
        <taxon>Ecdysozoa</taxon>
        <taxon>Arthropoda</taxon>
        <taxon>Hexapoda</taxon>
        <taxon>Insecta</taxon>
        <taxon>Pterygota</taxon>
        <taxon>Neoptera</taxon>
        <taxon>Endopterygota</taxon>
        <taxon>Coleoptera</taxon>
        <taxon>Polyphaga</taxon>
        <taxon>Cucujiformia</taxon>
        <taxon>Chrysomeloidea</taxon>
        <taxon>Cerambycidae</taxon>
        <taxon>Lamiinae</taxon>
        <taxon>Monochamini</taxon>
        <taxon>Molorchus</taxon>
    </lineage>
</organism>
<dbReference type="InterPro" id="IPR014756">
    <property type="entry name" value="Ig_E-set"/>
</dbReference>
<dbReference type="SMART" id="SM00557">
    <property type="entry name" value="IG_FLMN"/>
    <property type="match status" value="3"/>
</dbReference>
<feature type="repeat" description="Filamin" evidence="3">
    <location>
        <begin position="141"/>
        <end position="232"/>
    </location>
</feature>
<dbReference type="PROSITE" id="PS50194">
    <property type="entry name" value="FILAMIN_REPEAT"/>
    <property type="match status" value="4"/>
</dbReference>
<dbReference type="InterPro" id="IPR001298">
    <property type="entry name" value="Filamin/ABP280_rpt"/>
</dbReference>
<evidence type="ECO:0000256" key="1">
    <source>
        <dbReference type="ARBA" id="ARBA00009238"/>
    </source>
</evidence>
<dbReference type="Gene3D" id="2.60.40.10">
    <property type="entry name" value="Immunoglobulins"/>
    <property type="match status" value="4"/>
</dbReference>
<feature type="repeat" description="Filamin" evidence="3">
    <location>
        <begin position="46"/>
        <end position="139"/>
    </location>
</feature>
<sequence>MYKVFQEINLNSVETPSPESEGEYRIGIKFNDEHVPDSPFKVYISPAVGDAHLLEVSQFPEGSIQADKPSQFIVRTNGARGDLDAKIIGPSGHEDDCFVQMIDMEEYSVRLMPRENGIHKIHVKFNGVHILGSPFSVKVGKDTADPAAVHAHGNGLKDVKTGVKTDFIVDTVNAGAGTLAVNIDGPSKVSMDCTEVEEGYKVRYTPLAPGDYYVSIKYNNNHIVGSPFKVHSTGDNKVADIGGQETSSVVVETVAKVGKASNNKGPALPQFKSDASKVTSKGMGLKKAYVGKQNQFTVNAQNAGANILFVGVHGPKGPCEEVFIKHQGHNQYAINYVIRERGDYLVIVKWGDDHIPGSPFKVEV</sequence>
<dbReference type="PANTHER" id="PTHR38537">
    <property type="entry name" value="JITTERBUG, ISOFORM N"/>
    <property type="match status" value="1"/>
</dbReference>
<dbReference type="SUPFAM" id="SSF81296">
    <property type="entry name" value="E set domains"/>
    <property type="match status" value="3"/>
</dbReference>
<reference evidence="4" key="1">
    <citation type="journal article" date="2023" name="Insect Mol. Biol.">
        <title>Genome sequencing provides insights into the evolution of gene families encoding plant cell wall-degrading enzymes in longhorned beetles.</title>
        <authorList>
            <person name="Shin N.R."/>
            <person name="Okamura Y."/>
            <person name="Kirsch R."/>
            <person name="Pauchet Y."/>
        </authorList>
    </citation>
    <scope>NUCLEOTIDE SEQUENCE</scope>
    <source>
        <strain evidence="4">MMC_N1</strain>
    </source>
</reference>